<dbReference type="Proteomes" id="UP000017170">
    <property type="component" value="Unassembled WGS sequence"/>
</dbReference>
<proteinExistence type="predicted"/>
<reference evidence="1 2" key="1">
    <citation type="journal article" date="2013" name="Genome Announc.">
        <title>Genome Sequence of the Extreme Obligate Alkaliphile Bacillus marmarensis Strain DSM 21297.</title>
        <authorList>
            <person name="Wernick D.G."/>
            <person name="Choi K.Y."/>
            <person name="Tat C.A."/>
            <person name="Lafontaine Rivera J.G."/>
            <person name="Liao J.C."/>
        </authorList>
    </citation>
    <scope>NUCLEOTIDE SEQUENCE [LARGE SCALE GENOMIC DNA]</scope>
    <source>
        <strain evidence="1 2">DSM 21297</strain>
    </source>
</reference>
<gene>
    <name evidence="1" type="ORF">A33I_14035</name>
</gene>
<comment type="caution">
    <text evidence="1">The sequence shown here is derived from an EMBL/GenBank/DDBJ whole genome shotgun (WGS) entry which is preliminary data.</text>
</comment>
<sequence>MEKKAVLDRIVDGEHAVLLVGDKEEEKIISVSQLPKEAREGAWLKITLTESNEVSVVVLDVDETNIARSRISSKMELLKKRKGSKFKK</sequence>
<dbReference type="EMBL" id="ATAE01000031">
    <property type="protein sequence ID" value="ERN52811.1"/>
    <property type="molecule type" value="Genomic_DNA"/>
</dbReference>
<keyword evidence="2" id="KW-1185">Reference proteome</keyword>
<evidence type="ECO:0000313" key="1">
    <source>
        <dbReference type="EMBL" id="ERN52811.1"/>
    </source>
</evidence>
<organism evidence="1 2">
    <name type="scientific">Alkalihalophilus marmarensis DSM 21297</name>
    <dbReference type="NCBI Taxonomy" id="1188261"/>
    <lineage>
        <taxon>Bacteria</taxon>
        <taxon>Bacillati</taxon>
        <taxon>Bacillota</taxon>
        <taxon>Bacilli</taxon>
        <taxon>Bacillales</taxon>
        <taxon>Bacillaceae</taxon>
        <taxon>Alkalihalophilus</taxon>
    </lineage>
</organism>
<dbReference type="Pfam" id="PF11213">
    <property type="entry name" value="DUF3006"/>
    <property type="match status" value="1"/>
</dbReference>
<dbReference type="RefSeq" id="WP_022628438.1">
    <property type="nucleotide sequence ID" value="NZ_ATAE01000031.1"/>
</dbReference>
<dbReference type="AlphaFoldDB" id="U6SQ83"/>
<accession>U6SQ83</accession>
<dbReference type="PATRIC" id="fig|1188261.3.peg.2235"/>
<evidence type="ECO:0000313" key="2">
    <source>
        <dbReference type="Proteomes" id="UP000017170"/>
    </source>
</evidence>
<name>U6SQ83_9BACI</name>
<protein>
    <recommendedName>
        <fullName evidence="3">DUF3006 domain-containing protein</fullName>
    </recommendedName>
</protein>
<evidence type="ECO:0008006" key="3">
    <source>
        <dbReference type="Google" id="ProtNLM"/>
    </source>
</evidence>
<dbReference type="InterPro" id="IPR021377">
    <property type="entry name" value="DUF3006"/>
</dbReference>